<protein>
    <recommendedName>
        <fullName evidence="3">Tesmin/TSO1-like CXC domain-containing protein</fullName>
    </recommendedName>
</protein>
<gene>
    <name evidence="1" type="ORF">AVEN_211285_1</name>
</gene>
<name>A0A4Y2HNF3_ARAVE</name>
<organism evidence="1 2">
    <name type="scientific">Araneus ventricosus</name>
    <name type="common">Orbweaver spider</name>
    <name type="synonym">Epeira ventricosa</name>
    <dbReference type="NCBI Taxonomy" id="182803"/>
    <lineage>
        <taxon>Eukaryota</taxon>
        <taxon>Metazoa</taxon>
        <taxon>Ecdysozoa</taxon>
        <taxon>Arthropoda</taxon>
        <taxon>Chelicerata</taxon>
        <taxon>Arachnida</taxon>
        <taxon>Araneae</taxon>
        <taxon>Araneomorphae</taxon>
        <taxon>Entelegynae</taxon>
        <taxon>Araneoidea</taxon>
        <taxon>Araneidae</taxon>
        <taxon>Araneus</taxon>
    </lineage>
</organism>
<comment type="caution">
    <text evidence="1">The sequence shown here is derived from an EMBL/GenBank/DDBJ whole genome shotgun (WGS) entry which is preliminary data.</text>
</comment>
<evidence type="ECO:0008006" key="3">
    <source>
        <dbReference type="Google" id="ProtNLM"/>
    </source>
</evidence>
<keyword evidence="2" id="KW-1185">Reference proteome</keyword>
<dbReference type="AlphaFoldDB" id="A0A4Y2HNF3"/>
<dbReference type="EMBL" id="BGPR01002053">
    <property type="protein sequence ID" value="GBM66931.1"/>
    <property type="molecule type" value="Genomic_DNA"/>
</dbReference>
<evidence type="ECO:0000313" key="2">
    <source>
        <dbReference type="Proteomes" id="UP000499080"/>
    </source>
</evidence>
<dbReference type="OrthoDB" id="7046085at2759"/>
<reference evidence="1 2" key="1">
    <citation type="journal article" date="2019" name="Sci. Rep.">
        <title>Orb-weaving spider Araneus ventricosus genome elucidates the spidroin gene catalogue.</title>
        <authorList>
            <person name="Kono N."/>
            <person name="Nakamura H."/>
            <person name="Ohtoshi R."/>
            <person name="Moran D.A.P."/>
            <person name="Shinohara A."/>
            <person name="Yoshida Y."/>
            <person name="Fujiwara M."/>
            <person name="Mori M."/>
            <person name="Tomita M."/>
            <person name="Arakawa K."/>
        </authorList>
    </citation>
    <scope>NUCLEOTIDE SEQUENCE [LARGE SCALE GENOMIC DNA]</scope>
</reference>
<sequence length="156" mass="17954">MWLGQVMNPVNWIWQTTKHGVDLITIIKDSATQPLLMAIFCKCAKGCRSSCHCRKSRINCSTNCSNCKEHSCFNAPPETDEQMLQFNEDNKDPDDTEETGKLLTLPLNGHESLNNCKHLLSYLLKLYHLVHMLLTLYIFNINLYDLLNAKFHVLQI</sequence>
<accession>A0A4Y2HNF3</accession>
<proteinExistence type="predicted"/>
<evidence type="ECO:0000313" key="1">
    <source>
        <dbReference type="EMBL" id="GBM66931.1"/>
    </source>
</evidence>
<dbReference type="Proteomes" id="UP000499080">
    <property type="component" value="Unassembled WGS sequence"/>
</dbReference>